<feature type="domain" description="Aminoglycoside phosphotransferase" evidence="1">
    <location>
        <begin position="344"/>
        <end position="556"/>
    </location>
</feature>
<dbReference type="InterPro" id="IPR051678">
    <property type="entry name" value="AGP_Transferase"/>
</dbReference>
<sequence length="572" mass="65677">MAVPRHVARSASQLFLLDKESPQYKAYLAIADIPHPDRAILGAFIKNAFDSEKAAQFFLDKISICDGSSLPSAKAVYQFLADWKTLINMFRPVEATSLPDEEKKLIFERDGGRCCLTGITFENYRAEGLIYLHIVPPTVFTSGPGLSKGSPLFDSLSYFLPTELVDIIYSQENRQTDKFGNVWLLSATAWDPFRKGDAYLRIQRADTKTESNLRQEYRVFHSGFTPSHPGSFSLDRDSVHIENRKPHLTIIPNKNLFAIHRYFSRPLAWMEAHEYMQRHLENAPKKTSSAKCSTSSIFSFFRRLWTSLPSFVRTSVYDVLAQIGLKMYPPTLSMTVYKLPFGLYLRRGSLSLAPKYHIESHTLKLVEKFTAIPAPRVIDVTESPRYSYLLMTCVPGRPIGQIMNTMTDEEVEQAVVDLKGYISELRQIPSDPSWEYRICNSQGGGFLDWRIPDSQNEELRFKSEADLNKYLTDPFWEEIRTRAAKSHGIPHEIVFTHGDLNPRNILAENGRITGVVDWENAGWFPEYWEYTKMHYTVRGVERWLVDVVDSVFPGYREELWVENMLSDLLGPF</sequence>
<evidence type="ECO:0000259" key="1">
    <source>
        <dbReference type="Pfam" id="PF01636"/>
    </source>
</evidence>
<protein>
    <recommendedName>
        <fullName evidence="1">Aminoglycoside phosphotransferase domain-containing protein</fullName>
    </recommendedName>
</protein>
<dbReference type="HOGENOM" id="CLU_021768_1_1_1"/>
<dbReference type="Proteomes" id="UP000009172">
    <property type="component" value="Unassembled WGS sequence"/>
</dbReference>
<evidence type="ECO:0000313" key="2">
    <source>
        <dbReference type="EMBL" id="EGD95798.1"/>
    </source>
</evidence>
<dbReference type="AlphaFoldDB" id="F2RWU9"/>
<dbReference type="InterPro" id="IPR011009">
    <property type="entry name" value="Kinase-like_dom_sf"/>
</dbReference>
<dbReference type="EMBL" id="GG698490">
    <property type="protein sequence ID" value="EGD95798.1"/>
    <property type="molecule type" value="Genomic_DNA"/>
</dbReference>
<dbReference type="SUPFAM" id="SSF56112">
    <property type="entry name" value="Protein kinase-like (PK-like)"/>
    <property type="match status" value="1"/>
</dbReference>
<dbReference type="PANTHER" id="PTHR21310">
    <property type="entry name" value="AMINOGLYCOSIDE PHOSPHOTRANSFERASE-RELATED-RELATED"/>
    <property type="match status" value="1"/>
</dbReference>
<name>F2RWU9_TRIT1</name>
<gene>
    <name evidence="2" type="ORF">TESG_03264</name>
</gene>
<dbReference type="Pfam" id="PF01636">
    <property type="entry name" value="APH"/>
    <property type="match status" value="1"/>
</dbReference>
<organism evidence="2 3">
    <name type="scientific">Trichophyton tonsurans (strain CBS 112818)</name>
    <name type="common">Scalp ringworm fungus</name>
    <dbReference type="NCBI Taxonomy" id="647933"/>
    <lineage>
        <taxon>Eukaryota</taxon>
        <taxon>Fungi</taxon>
        <taxon>Dikarya</taxon>
        <taxon>Ascomycota</taxon>
        <taxon>Pezizomycotina</taxon>
        <taxon>Eurotiomycetes</taxon>
        <taxon>Eurotiomycetidae</taxon>
        <taxon>Onygenales</taxon>
        <taxon>Arthrodermataceae</taxon>
        <taxon>Trichophyton</taxon>
    </lineage>
</organism>
<dbReference type="InterPro" id="IPR002575">
    <property type="entry name" value="Aminoglycoside_PTrfase"/>
</dbReference>
<keyword evidence="3" id="KW-1185">Reference proteome</keyword>
<dbReference type="PANTHER" id="PTHR21310:SF58">
    <property type="entry name" value="AMINOGLYCOSIDE PHOSPHOTRANSFERASE DOMAIN-CONTAINING PROTEIN"/>
    <property type="match status" value="1"/>
</dbReference>
<proteinExistence type="predicted"/>
<evidence type="ECO:0000313" key="3">
    <source>
        <dbReference type="Proteomes" id="UP000009172"/>
    </source>
</evidence>
<dbReference type="OrthoDB" id="2906425at2759"/>
<reference evidence="3" key="1">
    <citation type="journal article" date="2012" name="MBio">
        <title>Comparative genome analysis of Trichophyton rubrum and related dermatophytes reveals candidate genes involved in infection.</title>
        <authorList>
            <person name="Martinez D.A."/>
            <person name="Oliver B.G."/>
            <person name="Graeser Y."/>
            <person name="Goldberg J.M."/>
            <person name="Li W."/>
            <person name="Martinez-Rossi N.M."/>
            <person name="Monod M."/>
            <person name="Shelest E."/>
            <person name="Barton R.C."/>
            <person name="Birch E."/>
            <person name="Brakhage A.A."/>
            <person name="Chen Z."/>
            <person name="Gurr S.J."/>
            <person name="Heiman D."/>
            <person name="Heitman J."/>
            <person name="Kosti I."/>
            <person name="Rossi A."/>
            <person name="Saif S."/>
            <person name="Samalova M."/>
            <person name="Saunders C.W."/>
            <person name="Shea T."/>
            <person name="Summerbell R.C."/>
            <person name="Xu J."/>
            <person name="Young S."/>
            <person name="Zeng Q."/>
            <person name="Birren B.W."/>
            <person name="Cuomo C.A."/>
            <person name="White T.C."/>
        </authorList>
    </citation>
    <scope>NUCLEOTIDE SEQUENCE [LARGE SCALE GENOMIC DNA]</scope>
    <source>
        <strain evidence="3">CBS 112818</strain>
    </source>
</reference>
<dbReference type="Gene3D" id="3.90.1200.10">
    <property type="match status" value="1"/>
</dbReference>
<dbReference type="CDD" id="cd05120">
    <property type="entry name" value="APH_ChoK_like"/>
    <property type="match status" value="1"/>
</dbReference>
<accession>F2RWU9</accession>